<sequence>MSCATASADAKGSSAIRKSTAARCSRSRIARRQADLQRRASFQTRKGRCNTSNCRIILSLNRFRFEELCLVLACCG</sequence>
<dbReference type="Proteomes" id="UP000291892">
    <property type="component" value="Unassembled WGS sequence"/>
</dbReference>
<name>A0AAE8Q9T6_9HYPH</name>
<dbReference type="EMBL" id="SIKX01000001">
    <property type="protein sequence ID" value="TBF17261.1"/>
    <property type="molecule type" value="Genomic_DNA"/>
</dbReference>
<comment type="caution">
    <text evidence="2">The sequence shown here is derived from an EMBL/GenBank/DDBJ whole genome shotgun (WGS) entry which is preliminary data.</text>
</comment>
<dbReference type="AlphaFoldDB" id="A0AAE8Q9T6"/>
<evidence type="ECO:0000313" key="3">
    <source>
        <dbReference type="Proteomes" id="UP000291892"/>
    </source>
</evidence>
<proteinExistence type="predicted"/>
<feature type="region of interest" description="Disordered" evidence="1">
    <location>
        <begin position="1"/>
        <end position="26"/>
    </location>
</feature>
<evidence type="ECO:0000256" key="1">
    <source>
        <dbReference type="SAM" id="MobiDB-lite"/>
    </source>
</evidence>
<gene>
    <name evidence="2" type="ORF">ELG94_02100</name>
</gene>
<evidence type="ECO:0000313" key="2">
    <source>
        <dbReference type="EMBL" id="TBF17261.1"/>
    </source>
</evidence>
<reference evidence="2 3" key="1">
    <citation type="submission" date="2019-02" db="EMBL/GenBank/DDBJ databases">
        <title>The genomic architecture of introgression among sibling species of bacteria.</title>
        <authorList>
            <person name="Cavassim M.I.A."/>
            <person name="Moeskjaer S."/>
            <person name="Moslemi C."/>
            <person name="Fields B."/>
            <person name="Bachmann A."/>
            <person name="Vilhjalmsson B."/>
            <person name="Schierup M.H."/>
            <person name="Young J.P.W."/>
            <person name="Andersen S.U."/>
        </authorList>
    </citation>
    <scope>NUCLEOTIDE SEQUENCE [LARGE SCALE GENOMIC DNA]</scope>
    <source>
        <strain evidence="2 3">SM42</strain>
    </source>
</reference>
<organism evidence="2 3">
    <name type="scientific">Rhizobium ruizarguesonis</name>
    <dbReference type="NCBI Taxonomy" id="2081791"/>
    <lineage>
        <taxon>Bacteria</taxon>
        <taxon>Pseudomonadati</taxon>
        <taxon>Pseudomonadota</taxon>
        <taxon>Alphaproteobacteria</taxon>
        <taxon>Hyphomicrobiales</taxon>
        <taxon>Rhizobiaceae</taxon>
        <taxon>Rhizobium/Agrobacterium group</taxon>
        <taxon>Rhizobium</taxon>
    </lineage>
</organism>
<accession>A0AAE8Q9T6</accession>
<protein>
    <submittedName>
        <fullName evidence="2">Uncharacterized protein</fullName>
    </submittedName>
</protein>